<reference evidence="1 2" key="1">
    <citation type="journal article" date="2009" name="Proc. Natl. Acad. Sci. U.S.A.">
        <title>Biogeography of the Sulfolobus islandicus pan-genome.</title>
        <authorList>
            <person name="Reno M.L."/>
            <person name="Held N.L."/>
            <person name="Fields C.J."/>
            <person name="Burke P.V."/>
            <person name="Whitaker R.J."/>
        </authorList>
    </citation>
    <scope>NUCLEOTIDE SEQUENCE [LARGE SCALE GENOMIC DNA]</scope>
    <source>
        <strain evidence="2">Y.N.15.51 / Yellowstone #2</strain>
    </source>
</reference>
<evidence type="ECO:0000313" key="2">
    <source>
        <dbReference type="Proteomes" id="UP000006818"/>
    </source>
</evidence>
<proteinExistence type="predicted"/>
<dbReference type="EMBL" id="CP001404">
    <property type="protein sequence ID" value="ACP49660.1"/>
    <property type="molecule type" value="Genomic_DNA"/>
</dbReference>
<dbReference type="Proteomes" id="UP000006818">
    <property type="component" value="Chromosome"/>
</dbReference>
<organism evidence="1 2">
    <name type="scientific">Saccharolobus islandicus (strain Y.N.15.51 / Yellowstone #2)</name>
    <name type="common">Sulfolobus islandicus</name>
    <dbReference type="NCBI Taxonomy" id="419942"/>
    <lineage>
        <taxon>Archaea</taxon>
        <taxon>Thermoproteota</taxon>
        <taxon>Thermoprotei</taxon>
        <taxon>Sulfolobales</taxon>
        <taxon>Sulfolobaceae</taxon>
        <taxon>Saccharolobus</taxon>
    </lineage>
</organism>
<dbReference type="AlphaFoldDB" id="C3NM78"/>
<protein>
    <submittedName>
        <fullName evidence="1">Uncharacterized protein</fullName>
    </submittedName>
</protein>
<accession>C3NM78</accession>
<dbReference type="HOGENOM" id="CLU_2433664_0_0_2"/>
<sequence>MVLSINKEKLGVDKVIRNSLDYCDLYIIQKGDKVFLLYLFEREKYYYFKIMPEIIGKWEDCENVLYTAIGLFGFVNKQDELEQKIREKMEALIKNVNT</sequence>
<dbReference type="KEGG" id="sin:YN1551_2756"/>
<evidence type="ECO:0000313" key="1">
    <source>
        <dbReference type="EMBL" id="ACP49660.1"/>
    </source>
</evidence>
<name>C3NM78_SACI1</name>
<gene>
    <name evidence="1" type="ordered locus">YN1551_2756</name>
</gene>